<reference evidence="2 3" key="1">
    <citation type="journal article" date="2020" name="IScience">
        <title>Genome Sequencing of the Endangered Kingdonia uniflora (Circaeasteraceae, Ranunculales) Reveals Potential Mechanisms of Evolutionary Specialization.</title>
        <authorList>
            <person name="Sun Y."/>
            <person name="Deng T."/>
            <person name="Zhang A."/>
            <person name="Moore M.J."/>
            <person name="Landis J.B."/>
            <person name="Lin N."/>
            <person name="Zhang H."/>
            <person name="Zhang X."/>
            <person name="Huang J."/>
            <person name="Zhang X."/>
            <person name="Sun H."/>
            <person name="Wang H."/>
        </authorList>
    </citation>
    <scope>NUCLEOTIDE SEQUENCE [LARGE SCALE GENOMIC DNA]</scope>
    <source>
        <strain evidence="2">TB1705</strain>
        <tissue evidence="2">Leaf</tissue>
    </source>
</reference>
<keyword evidence="3" id="KW-1185">Reference proteome</keyword>
<evidence type="ECO:0008006" key="4">
    <source>
        <dbReference type="Google" id="ProtNLM"/>
    </source>
</evidence>
<dbReference type="Proteomes" id="UP000541444">
    <property type="component" value="Unassembled WGS sequence"/>
</dbReference>
<dbReference type="EMBL" id="JACGCM010000685">
    <property type="protein sequence ID" value="KAF6168691.1"/>
    <property type="molecule type" value="Genomic_DNA"/>
</dbReference>
<accession>A0A7J7NNB6</accession>
<evidence type="ECO:0000256" key="1">
    <source>
        <dbReference type="SAM" id="Phobius"/>
    </source>
</evidence>
<evidence type="ECO:0000313" key="2">
    <source>
        <dbReference type="EMBL" id="KAF6168691.1"/>
    </source>
</evidence>
<dbReference type="OrthoDB" id="761598at2759"/>
<protein>
    <recommendedName>
        <fullName evidence="4">PGG domain-containing protein</fullName>
    </recommendedName>
</protein>
<sequence length="173" mass="19204">MGFNTAKRRTWAQSIIEDNDEKKGTLAVQSIRNCLMASTLTATIAAILNSSLAALTNNTYNAAEILKNSFFGSQSDPVLTLKYCSASVFLLTSFLCSTMAVGFLNEANFLMNVSEFSPGYVHDMLERGFLFAFIGHRMLYVTFTLLLWMFGPIPMALSSMAMVWVLYGLDFII</sequence>
<gene>
    <name evidence="2" type="ORF">GIB67_026577</name>
</gene>
<keyword evidence="1" id="KW-1133">Transmembrane helix</keyword>
<name>A0A7J7NNB6_9MAGN</name>
<proteinExistence type="predicted"/>
<organism evidence="2 3">
    <name type="scientific">Kingdonia uniflora</name>
    <dbReference type="NCBI Taxonomy" id="39325"/>
    <lineage>
        <taxon>Eukaryota</taxon>
        <taxon>Viridiplantae</taxon>
        <taxon>Streptophyta</taxon>
        <taxon>Embryophyta</taxon>
        <taxon>Tracheophyta</taxon>
        <taxon>Spermatophyta</taxon>
        <taxon>Magnoliopsida</taxon>
        <taxon>Ranunculales</taxon>
        <taxon>Circaeasteraceae</taxon>
        <taxon>Kingdonia</taxon>
    </lineage>
</organism>
<keyword evidence="1" id="KW-0472">Membrane</keyword>
<evidence type="ECO:0000313" key="3">
    <source>
        <dbReference type="Proteomes" id="UP000541444"/>
    </source>
</evidence>
<dbReference type="AlphaFoldDB" id="A0A7J7NNB6"/>
<dbReference type="InterPro" id="IPR006747">
    <property type="entry name" value="DUF599"/>
</dbReference>
<keyword evidence="1" id="KW-0812">Transmembrane</keyword>
<dbReference type="PANTHER" id="PTHR31881">
    <property type="match status" value="1"/>
</dbReference>
<comment type="caution">
    <text evidence="2">The sequence shown here is derived from an EMBL/GenBank/DDBJ whole genome shotgun (WGS) entry which is preliminary data.</text>
</comment>
<dbReference type="PANTHER" id="PTHR31881:SF11">
    <property type="entry name" value="PROTEIN, PUTATIVE-RELATED"/>
    <property type="match status" value="1"/>
</dbReference>
<feature type="transmembrane region" description="Helical" evidence="1">
    <location>
        <begin position="145"/>
        <end position="167"/>
    </location>
</feature>
<feature type="transmembrane region" description="Helical" evidence="1">
    <location>
        <begin position="83"/>
        <end position="104"/>
    </location>
</feature>
<dbReference type="Pfam" id="PF04654">
    <property type="entry name" value="DUF599"/>
    <property type="match status" value="1"/>
</dbReference>